<evidence type="ECO:0000313" key="2">
    <source>
        <dbReference type="Proteomes" id="UP000281372"/>
    </source>
</evidence>
<dbReference type="Proteomes" id="UP000281372">
    <property type="component" value="Unassembled WGS sequence"/>
</dbReference>
<reference evidence="1 2" key="1">
    <citation type="submission" date="2018-08" db="EMBL/GenBank/DDBJ databases">
        <title>Recombination of ecologically and evolutionarily significant loci maintains genetic cohesion in the Pseudomonas syringae species complex.</title>
        <authorList>
            <person name="Dillon M."/>
            <person name="Thakur S."/>
            <person name="Almeida R.N.D."/>
            <person name="Weir B.S."/>
            <person name="Guttman D.S."/>
        </authorList>
    </citation>
    <scope>NUCLEOTIDE SEQUENCE [LARGE SCALE GENOMIC DNA]</scope>
    <source>
        <strain evidence="1 2">ICMP 2821</strain>
    </source>
</reference>
<gene>
    <name evidence="1" type="ORF">ALQ64_03120</name>
</gene>
<comment type="caution">
    <text evidence="1">The sequence shown here is derived from an EMBL/GenBank/DDBJ whole genome shotgun (WGS) entry which is preliminary data.</text>
</comment>
<accession>A0A3M3K208</accession>
<dbReference type="RefSeq" id="WP_122378152.1">
    <property type="nucleotide sequence ID" value="NZ_RBOW01001017.1"/>
</dbReference>
<proteinExistence type="predicted"/>
<sequence length="198" mass="22469">MSKVNLNTILLYRGDAEHRPVDKELPLSGVEKLFMGIQFPSKGITFLYGHKCPAIPYFRDYAGTIGLDAAMVDIHVEVGQWFRHKIDLSDSPDRGLCNARFLNIARARREVTDIMEKVWIQELGPERAAEEDWPRLPTAYPAFFDSVHDLPEFRHLDVIAYTIQTVEVGPIQVATVFNLDAIETFDAGFKFEGTDLVL</sequence>
<name>A0A3M3K208_PSECA</name>
<dbReference type="EMBL" id="RBOW01001017">
    <property type="protein sequence ID" value="RMN17142.1"/>
    <property type="molecule type" value="Genomic_DNA"/>
</dbReference>
<organism evidence="1 2">
    <name type="scientific">Pseudomonas cannabina</name>
    <dbReference type="NCBI Taxonomy" id="86840"/>
    <lineage>
        <taxon>Bacteria</taxon>
        <taxon>Pseudomonadati</taxon>
        <taxon>Pseudomonadota</taxon>
        <taxon>Gammaproteobacteria</taxon>
        <taxon>Pseudomonadales</taxon>
        <taxon>Pseudomonadaceae</taxon>
        <taxon>Pseudomonas</taxon>
    </lineage>
</organism>
<evidence type="ECO:0000313" key="1">
    <source>
        <dbReference type="EMBL" id="RMN17142.1"/>
    </source>
</evidence>
<dbReference type="AlphaFoldDB" id="A0A3M3K208"/>
<protein>
    <submittedName>
        <fullName evidence="1">Uncharacterized protein</fullName>
    </submittedName>
</protein>